<feature type="transmembrane region" description="Helical" evidence="2">
    <location>
        <begin position="63"/>
        <end position="84"/>
    </location>
</feature>
<keyword evidence="2" id="KW-0472">Membrane</keyword>
<evidence type="ECO:0000256" key="1">
    <source>
        <dbReference type="SAM" id="MobiDB-lite"/>
    </source>
</evidence>
<dbReference type="AlphaFoldDB" id="A0A6A5WQD0"/>
<feature type="transmembrane region" description="Helical" evidence="2">
    <location>
        <begin position="6"/>
        <end position="25"/>
    </location>
</feature>
<keyword evidence="2" id="KW-0812">Transmembrane</keyword>
<dbReference type="Pfam" id="PF24800">
    <property type="entry name" value="DUF7702"/>
    <property type="match status" value="1"/>
</dbReference>
<feature type="compositionally biased region" description="Basic and acidic residues" evidence="1">
    <location>
        <begin position="139"/>
        <end position="159"/>
    </location>
</feature>
<evidence type="ECO:0000256" key="2">
    <source>
        <dbReference type="SAM" id="Phobius"/>
    </source>
</evidence>
<evidence type="ECO:0000259" key="3">
    <source>
        <dbReference type="Pfam" id="PF24800"/>
    </source>
</evidence>
<name>A0A6A5WQD0_9PLEO</name>
<accession>A0A6A5WQD0</accession>
<reference evidence="4" key="1">
    <citation type="journal article" date="2020" name="Stud. Mycol.">
        <title>101 Dothideomycetes genomes: a test case for predicting lifestyles and emergence of pathogens.</title>
        <authorList>
            <person name="Haridas S."/>
            <person name="Albert R."/>
            <person name="Binder M."/>
            <person name="Bloem J."/>
            <person name="Labutti K."/>
            <person name="Salamov A."/>
            <person name="Andreopoulos B."/>
            <person name="Baker S."/>
            <person name="Barry K."/>
            <person name="Bills G."/>
            <person name="Bluhm B."/>
            <person name="Cannon C."/>
            <person name="Castanera R."/>
            <person name="Culley D."/>
            <person name="Daum C."/>
            <person name="Ezra D."/>
            <person name="Gonzalez J."/>
            <person name="Henrissat B."/>
            <person name="Kuo A."/>
            <person name="Liang C."/>
            <person name="Lipzen A."/>
            <person name="Lutzoni F."/>
            <person name="Magnuson J."/>
            <person name="Mondo S."/>
            <person name="Nolan M."/>
            <person name="Ohm R."/>
            <person name="Pangilinan J."/>
            <person name="Park H.-J."/>
            <person name="Ramirez L."/>
            <person name="Alfaro M."/>
            <person name="Sun H."/>
            <person name="Tritt A."/>
            <person name="Yoshinaga Y."/>
            <person name="Zwiers L.-H."/>
            <person name="Turgeon B."/>
            <person name="Goodwin S."/>
            <person name="Spatafora J."/>
            <person name="Crous P."/>
            <person name="Grigoriev I."/>
        </authorList>
    </citation>
    <scope>NUCLEOTIDE SEQUENCE</scope>
    <source>
        <strain evidence="4">CBS 123094</strain>
    </source>
</reference>
<evidence type="ECO:0000313" key="5">
    <source>
        <dbReference type="Proteomes" id="UP000799779"/>
    </source>
</evidence>
<dbReference type="Proteomes" id="UP000799779">
    <property type="component" value="Unassembled WGS sequence"/>
</dbReference>
<dbReference type="PANTHER" id="PTHR42109:SF3">
    <property type="entry name" value="INTEGRAL MEMBRANE PROTEIN (AFU_ORTHOLOGUE AFUA_5G00100)"/>
    <property type="match status" value="1"/>
</dbReference>
<feature type="transmembrane region" description="Helical" evidence="2">
    <location>
        <begin position="104"/>
        <end position="127"/>
    </location>
</feature>
<gene>
    <name evidence="4" type="ORF">P154DRAFT_572532</name>
</gene>
<dbReference type="OrthoDB" id="2560628at2759"/>
<keyword evidence="2" id="KW-1133">Transmembrane helix</keyword>
<sequence>MPSALLVATAIIYAILIQPISYCTWKHGKPGLLGFMVVLTFCVIRIVGSVLQIGDEKSGTTTTATLVIANIGLSPMILGVAGILHEARTIRDPTINIKIEWAKLLKTVVLSLPYVLLRTLYSVIVTFSPNTNFKNNTAAKDEEYPGEKEDRRSGTRDSCDTPRISVIGYVLEAIDTTAELNMGKAEGDICKVQEVRDSGAIFQMLYMSVNAQHFVVKYFVKFSRQSSPEFEDADPLRGDVLSGAQPLPAQPSFFNNTPRRMQIALGAAL</sequence>
<dbReference type="InterPro" id="IPR056119">
    <property type="entry name" value="DUF7702"/>
</dbReference>
<dbReference type="PANTHER" id="PTHR42109">
    <property type="entry name" value="UNPLACED GENOMIC SCAFFOLD UM_SCAF_CONTIG_1.265, WHOLE GENOME SHOTGUN SEQUENCE"/>
    <property type="match status" value="1"/>
</dbReference>
<organism evidence="4 5">
    <name type="scientific">Amniculicola lignicola CBS 123094</name>
    <dbReference type="NCBI Taxonomy" id="1392246"/>
    <lineage>
        <taxon>Eukaryota</taxon>
        <taxon>Fungi</taxon>
        <taxon>Dikarya</taxon>
        <taxon>Ascomycota</taxon>
        <taxon>Pezizomycotina</taxon>
        <taxon>Dothideomycetes</taxon>
        <taxon>Pleosporomycetidae</taxon>
        <taxon>Pleosporales</taxon>
        <taxon>Amniculicolaceae</taxon>
        <taxon>Amniculicola</taxon>
    </lineage>
</organism>
<proteinExistence type="predicted"/>
<feature type="domain" description="DUF7702" evidence="3">
    <location>
        <begin position="7"/>
        <end position="88"/>
    </location>
</feature>
<feature type="transmembrane region" description="Helical" evidence="2">
    <location>
        <begin position="32"/>
        <end position="51"/>
    </location>
</feature>
<protein>
    <recommendedName>
        <fullName evidence="3">DUF7702 domain-containing protein</fullName>
    </recommendedName>
</protein>
<keyword evidence="5" id="KW-1185">Reference proteome</keyword>
<evidence type="ECO:0000313" key="4">
    <source>
        <dbReference type="EMBL" id="KAF2004080.1"/>
    </source>
</evidence>
<feature type="region of interest" description="Disordered" evidence="1">
    <location>
        <begin position="136"/>
        <end position="159"/>
    </location>
</feature>
<dbReference type="EMBL" id="ML977569">
    <property type="protein sequence ID" value="KAF2004080.1"/>
    <property type="molecule type" value="Genomic_DNA"/>
</dbReference>